<evidence type="ECO:0000256" key="9">
    <source>
        <dbReference type="ARBA" id="ARBA00023029"/>
    </source>
</evidence>
<dbReference type="InterPro" id="IPR013506">
    <property type="entry name" value="Topo_IIA_bsu_dom2"/>
</dbReference>
<feature type="compositionally biased region" description="Basic and acidic residues" evidence="15">
    <location>
        <begin position="1326"/>
        <end position="1357"/>
    </location>
</feature>
<feature type="compositionally biased region" description="Basic residues" evidence="15">
    <location>
        <begin position="74"/>
        <end position="84"/>
    </location>
</feature>
<gene>
    <name evidence="18" type="ORF">BOKJ2_LOCUS14040</name>
</gene>
<comment type="cofactor">
    <cofactor evidence="2">
        <name>Ca(2+)</name>
        <dbReference type="ChEBI" id="CHEBI:29108"/>
    </cofactor>
</comment>
<dbReference type="Pfam" id="PF00521">
    <property type="entry name" value="DNA_topoisoIV"/>
    <property type="match status" value="1"/>
</dbReference>
<keyword evidence="14" id="KW-0175">Coiled coil</keyword>
<dbReference type="CDD" id="cd00187">
    <property type="entry name" value="TOP4c"/>
    <property type="match status" value="1"/>
</dbReference>
<dbReference type="Pfam" id="PF00204">
    <property type="entry name" value="DNA_gyraseB"/>
    <property type="match status" value="1"/>
</dbReference>
<comment type="function">
    <text evidence="13">Control of topological states of DNA by transient breakage and subsequent rejoining of DNA strands. Topoisomerase II makes double-strand breaks.</text>
</comment>
<dbReference type="Gene3D" id="3.40.50.670">
    <property type="match status" value="1"/>
</dbReference>
<evidence type="ECO:0000256" key="11">
    <source>
        <dbReference type="ARBA" id="ARBA00023235"/>
    </source>
</evidence>
<dbReference type="GO" id="GO:0000712">
    <property type="term" value="P:resolution of meiotic recombination intermediates"/>
    <property type="evidence" value="ECO:0007669"/>
    <property type="project" value="TreeGrafter"/>
</dbReference>
<dbReference type="GO" id="GO:0005634">
    <property type="term" value="C:nucleus"/>
    <property type="evidence" value="ECO:0007669"/>
    <property type="project" value="TreeGrafter"/>
</dbReference>
<evidence type="ECO:0000256" key="2">
    <source>
        <dbReference type="ARBA" id="ARBA00001913"/>
    </source>
</evidence>
<dbReference type="FunFam" id="3.30.230.10:FF:000008">
    <property type="entry name" value="DNA topoisomerase 2"/>
    <property type="match status" value="1"/>
</dbReference>
<evidence type="ECO:0000256" key="5">
    <source>
        <dbReference type="ARBA" id="ARBA00022723"/>
    </source>
</evidence>
<dbReference type="Pfam" id="PF01751">
    <property type="entry name" value="Toprim"/>
    <property type="match status" value="1"/>
</dbReference>
<feature type="active site" description="O-(5'-phospho-DNA)-tyrosine intermediate" evidence="12">
    <location>
        <position position="891"/>
    </location>
</feature>
<dbReference type="SMART" id="SM00434">
    <property type="entry name" value="TOP4c"/>
    <property type="match status" value="1"/>
</dbReference>
<accession>A0A811LPK3</accession>
<dbReference type="Gene3D" id="3.30.1360.40">
    <property type="match status" value="1"/>
</dbReference>
<dbReference type="Gene3D" id="3.30.230.10">
    <property type="match status" value="1"/>
</dbReference>
<feature type="region of interest" description="Disordered" evidence="15">
    <location>
        <begin position="53"/>
        <end position="98"/>
    </location>
</feature>
<dbReference type="OrthoDB" id="276498at2759"/>
<feature type="coiled-coil region" evidence="14">
    <location>
        <begin position="1252"/>
        <end position="1283"/>
    </location>
</feature>
<dbReference type="FunFam" id="3.40.50.670:FF:000001">
    <property type="entry name" value="DNA topoisomerase 2"/>
    <property type="match status" value="2"/>
</dbReference>
<comment type="catalytic activity">
    <reaction evidence="1 12 13">
        <text>ATP-dependent breakage, passage and rejoining of double-stranded DNA.</text>
        <dbReference type="EC" id="5.6.2.2"/>
    </reaction>
</comment>
<reference evidence="18" key="1">
    <citation type="submission" date="2020-09" db="EMBL/GenBank/DDBJ databases">
        <authorList>
            <person name="Kikuchi T."/>
        </authorList>
    </citation>
    <scope>NUCLEOTIDE SEQUENCE</scope>
    <source>
        <strain evidence="18">SH1</strain>
    </source>
</reference>
<dbReference type="InterPro" id="IPR013757">
    <property type="entry name" value="Topo_IIA_A_a_sf"/>
</dbReference>
<dbReference type="EMBL" id="CAJFDH010000006">
    <property type="protein sequence ID" value="CAD5230247.1"/>
    <property type="molecule type" value="Genomic_DNA"/>
</dbReference>
<evidence type="ECO:0000259" key="17">
    <source>
        <dbReference type="PROSITE" id="PS52040"/>
    </source>
</evidence>
<dbReference type="PANTHER" id="PTHR10169:SF62">
    <property type="entry name" value="DNA TOPOISOMERASE 2 TOP-2-RELATED"/>
    <property type="match status" value="1"/>
</dbReference>
<dbReference type="InterPro" id="IPR036890">
    <property type="entry name" value="HATPase_C_sf"/>
</dbReference>
<evidence type="ECO:0000256" key="8">
    <source>
        <dbReference type="ARBA" id="ARBA00022842"/>
    </source>
</evidence>
<dbReference type="PROSITE" id="PS00177">
    <property type="entry name" value="TOPOISOMERASE_II"/>
    <property type="match status" value="1"/>
</dbReference>
<dbReference type="InterPro" id="IPR002205">
    <property type="entry name" value="Topo_IIA_dom_A"/>
</dbReference>
<dbReference type="InterPro" id="IPR050634">
    <property type="entry name" value="DNA_Topoisomerase_II"/>
</dbReference>
<dbReference type="FunFam" id="3.30.1490.30:FF:000001">
    <property type="entry name" value="DNA topoisomerase 2"/>
    <property type="match status" value="1"/>
</dbReference>
<comment type="caution">
    <text evidence="18">The sequence shown here is derived from an EMBL/GenBank/DDBJ whole genome shotgun (WGS) entry which is preliminary data.</text>
</comment>
<dbReference type="InterPro" id="IPR006171">
    <property type="entry name" value="TOPRIM_dom"/>
</dbReference>
<keyword evidence="8" id="KW-0460">Magnesium</keyword>
<keyword evidence="11 12" id="KW-0413">Isomerase</keyword>
<keyword evidence="10 12" id="KW-0238">DNA-binding</keyword>
<dbReference type="InterPro" id="IPR020568">
    <property type="entry name" value="Ribosomal_Su5_D2-typ_SF"/>
</dbReference>
<dbReference type="InterPro" id="IPR003594">
    <property type="entry name" value="HATPase_dom"/>
</dbReference>
<dbReference type="Proteomes" id="UP000783686">
    <property type="component" value="Unassembled WGS sequence"/>
</dbReference>
<dbReference type="Gene3D" id="3.90.199.10">
    <property type="entry name" value="Topoisomerase II, domain 5"/>
    <property type="match status" value="1"/>
</dbReference>
<dbReference type="InterPro" id="IPR014721">
    <property type="entry name" value="Ribsml_uS5_D2-typ_fold_subgr"/>
</dbReference>
<dbReference type="FunFam" id="3.30.565.10:FF:000004">
    <property type="entry name" value="DNA topoisomerase 2"/>
    <property type="match status" value="1"/>
</dbReference>
<dbReference type="Proteomes" id="UP000614601">
    <property type="component" value="Unassembled WGS sequence"/>
</dbReference>
<dbReference type="InterPro" id="IPR031660">
    <property type="entry name" value="TOPRIM_C"/>
</dbReference>
<dbReference type="CDD" id="cd16930">
    <property type="entry name" value="HATPase_TopII-like"/>
    <property type="match status" value="1"/>
</dbReference>
<evidence type="ECO:0000256" key="14">
    <source>
        <dbReference type="SAM" id="Coils"/>
    </source>
</evidence>
<dbReference type="FunFam" id="3.90.199.10:FF:000002">
    <property type="entry name" value="DNA topoisomerase 2"/>
    <property type="match status" value="1"/>
</dbReference>
<dbReference type="SUPFAM" id="SSF54211">
    <property type="entry name" value="Ribosomal protein S5 domain 2-like"/>
    <property type="match status" value="1"/>
</dbReference>
<dbReference type="EC" id="5.6.2.2" evidence="13"/>
<dbReference type="Pfam" id="PF16898">
    <property type="entry name" value="TOPRIM_C"/>
    <property type="match status" value="1"/>
</dbReference>
<dbReference type="GO" id="GO:0005524">
    <property type="term" value="F:ATP binding"/>
    <property type="evidence" value="ECO:0007669"/>
    <property type="project" value="UniProtKB-UniRule"/>
</dbReference>
<dbReference type="GO" id="GO:0006265">
    <property type="term" value="P:DNA topological change"/>
    <property type="evidence" value="ECO:0007669"/>
    <property type="project" value="UniProtKB-UniRule"/>
</dbReference>
<dbReference type="InterPro" id="IPR013760">
    <property type="entry name" value="Topo_IIA-like_dom_sf"/>
</dbReference>
<dbReference type="PROSITE" id="PS50880">
    <property type="entry name" value="TOPRIM"/>
    <property type="match status" value="1"/>
</dbReference>
<dbReference type="InterPro" id="IPR001154">
    <property type="entry name" value="TopoII_euk"/>
</dbReference>
<dbReference type="FunFam" id="3.30.1360.40:FF:000003">
    <property type="entry name" value="DNA topoisomerase 2"/>
    <property type="match status" value="1"/>
</dbReference>
<comment type="subunit">
    <text evidence="13">Homodimer.</text>
</comment>
<dbReference type="CDD" id="cd03481">
    <property type="entry name" value="TopoIIA_Trans_ScTopoIIA"/>
    <property type="match status" value="1"/>
</dbReference>
<dbReference type="PANTHER" id="PTHR10169">
    <property type="entry name" value="DNA TOPOISOMERASE/GYRASE"/>
    <property type="match status" value="1"/>
</dbReference>
<comment type="cofactor">
    <cofactor evidence="3">
        <name>Mg(2+)</name>
        <dbReference type="ChEBI" id="CHEBI:18420"/>
    </cofactor>
</comment>
<evidence type="ECO:0000256" key="7">
    <source>
        <dbReference type="ARBA" id="ARBA00022840"/>
    </source>
</evidence>
<evidence type="ECO:0000256" key="1">
    <source>
        <dbReference type="ARBA" id="ARBA00000185"/>
    </source>
</evidence>
<dbReference type="InterPro" id="IPR034157">
    <property type="entry name" value="TOPRIM_TopoII"/>
</dbReference>
<dbReference type="PRINTS" id="PR01158">
    <property type="entry name" value="TOPISMRASEII"/>
</dbReference>
<evidence type="ECO:0000256" key="6">
    <source>
        <dbReference type="ARBA" id="ARBA00022741"/>
    </source>
</evidence>
<dbReference type="GO" id="GO:0046872">
    <property type="term" value="F:metal ion binding"/>
    <property type="evidence" value="ECO:0007669"/>
    <property type="project" value="UniProtKB-KW"/>
</dbReference>
<organism evidence="18 19">
    <name type="scientific">Bursaphelenchus okinawaensis</name>
    <dbReference type="NCBI Taxonomy" id="465554"/>
    <lineage>
        <taxon>Eukaryota</taxon>
        <taxon>Metazoa</taxon>
        <taxon>Ecdysozoa</taxon>
        <taxon>Nematoda</taxon>
        <taxon>Chromadorea</taxon>
        <taxon>Rhabditida</taxon>
        <taxon>Tylenchina</taxon>
        <taxon>Tylenchomorpha</taxon>
        <taxon>Aphelenchoidea</taxon>
        <taxon>Aphelenchoididae</taxon>
        <taxon>Bursaphelenchus</taxon>
    </lineage>
</organism>
<dbReference type="SUPFAM" id="SSF56719">
    <property type="entry name" value="Type II DNA topoisomerase"/>
    <property type="match status" value="1"/>
</dbReference>
<keyword evidence="5" id="KW-0479">Metal-binding</keyword>
<comment type="similarity">
    <text evidence="4 13">Belongs to the type II topoisomerase family.</text>
</comment>
<dbReference type="GO" id="GO:0003677">
    <property type="term" value="F:DNA binding"/>
    <property type="evidence" value="ECO:0007669"/>
    <property type="project" value="UniProtKB-UniRule"/>
</dbReference>
<evidence type="ECO:0000256" key="10">
    <source>
        <dbReference type="ARBA" id="ARBA00023125"/>
    </source>
</evidence>
<keyword evidence="9 12" id="KW-0799">Topoisomerase</keyword>
<dbReference type="Gene3D" id="3.30.565.10">
    <property type="entry name" value="Histidine kinase-like ATPase, C-terminal domain"/>
    <property type="match status" value="1"/>
</dbReference>
<dbReference type="PRINTS" id="PR00418">
    <property type="entry name" value="TPI2FAMILY"/>
</dbReference>
<dbReference type="Pfam" id="PF02518">
    <property type="entry name" value="HATPase_c"/>
    <property type="match status" value="1"/>
</dbReference>
<proteinExistence type="inferred from homology"/>
<keyword evidence="6 13" id="KW-0547">Nucleotide-binding</keyword>
<dbReference type="InterPro" id="IPR018522">
    <property type="entry name" value="TopoIIA_CS"/>
</dbReference>
<dbReference type="GO" id="GO:0000819">
    <property type="term" value="P:sister chromatid segregation"/>
    <property type="evidence" value="ECO:0007669"/>
    <property type="project" value="TreeGrafter"/>
</dbReference>
<dbReference type="GO" id="GO:0003918">
    <property type="term" value="F:DNA topoisomerase type II (double strand cut, ATP-hydrolyzing) activity"/>
    <property type="evidence" value="ECO:0007669"/>
    <property type="project" value="UniProtKB-UniRule"/>
</dbReference>
<evidence type="ECO:0000256" key="4">
    <source>
        <dbReference type="ARBA" id="ARBA00011080"/>
    </source>
</evidence>
<dbReference type="EMBL" id="CAJFCW020000006">
    <property type="protein sequence ID" value="CAG9127638.1"/>
    <property type="molecule type" value="Genomic_DNA"/>
</dbReference>
<dbReference type="InterPro" id="IPR013758">
    <property type="entry name" value="Topo_IIA_A/C_ab"/>
</dbReference>
<feature type="compositionally biased region" description="Basic and acidic residues" evidence="15">
    <location>
        <begin position="1399"/>
        <end position="1408"/>
    </location>
</feature>
<feature type="domain" description="Toprim" evidence="16">
    <location>
        <begin position="541"/>
        <end position="658"/>
    </location>
</feature>
<keyword evidence="19" id="KW-1185">Reference proteome</keyword>
<dbReference type="SUPFAM" id="SSF55874">
    <property type="entry name" value="ATPase domain of HSP90 chaperone/DNA topoisomerase II/histidine kinase"/>
    <property type="match status" value="1"/>
</dbReference>
<feature type="domain" description="Topo IIA-type catalytic" evidence="17">
    <location>
        <begin position="801"/>
        <end position="1259"/>
    </location>
</feature>
<dbReference type="Gene3D" id="3.30.1490.30">
    <property type="match status" value="1"/>
</dbReference>
<dbReference type="InterPro" id="IPR013759">
    <property type="entry name" value="Topo_IIA_B_C"/>
</dbReference>
<evidence type="ECO:0000256" key="13">
    <source>
        <dbReference type="RuleBase" id="RU362094"/>
    </source>
</evidence>
<feature type="compositionally biased region" description="Acidic residues" evidence="15">
    <location>
        <begin position="1373"/>
        <end position="1383"/>
    </location>
</feature>
<dbReference type="SMART" id="SM00433">
    <property type="entry name" value="TOP2c"/>
    <property type="match status" value="1"/>
</dbReference>
<evidence type="ECO:0000256" key="12">
    <source>
        <dbReference type="PROSITE-ProRule" id="PRU01384"/>
    </source>
</evidence>
<name>A0A811LPK3_9BILA</name>
<dbReference type="PROSITE" id="PS52040">
    <property type="entry name" value="TOPO_IIA"/>
    <property type="match status" value="1"/>
</dbReference>
<protein>
    <recommendedName>
        <fullName evidence="13">DNA topoisomerase 2</fullName>
        <ecNumber evidence="13">5.6.2.2</ecNumber>
    </recommendedName>
</protein>
<sequence length="1488" mass="169266">MDQCACKSFVAGLKSEGIFGANLSLESNYSIFPSFGVNPLQERLALIPKRGLSRTMSDSDSDFDAPGPSAKKTPPSKKAPKAKKAVKDETNQMNEEDMNVFTNIDKNKGKAPTIEDMYQRKTQLEHIMLRPDTYIGSVEFCDRQLMWVYDREEEKIVQREVSYVPGLYKIFDEILVNAADNKQRDPKMNLIKININQAKNEISVMNNGKGIPVVMHKVEKMYVPGMIFGTLLTSSNYNDDEKKVTGGRNGYGAKLCNIFSSKFTLETSSKSDKKAFKQTWTNNMTATEDPEITKNEAEDFTKVTFCPDLKMFKMEKLDDDIVSLMCRRAFDIAGSTKGVKVYLNNKLVPCQGFKQYVEQYTKNLTHDDEPYKVAYETVNNRWEIAMTVSDRGFQQVSFANSIATTKGGRHVDYVVDQVVSKMIETIKKKVGKSGITVKPFQVKNHIWVFVNALIENPTFDSQTKETMTLQSKSFGSKCEPSDKFINEALKSGVVESVMSWVKFKQQEQQDKKCSSKKTSKLKGVPKLEDANDAGTKNSHLCTLILTEGDSAKSLAVAGLGVIGRDRYGVFPLRGKMLNVRDGNHKQIMENAEINALLKIVGLQYRLKYATDEERKTLRYGKIMIMTDQDQDGSHIKGLVINFIHANWPNLLKTNFLEEFITPIVKATKGNQEISFYSLPEYMEWRLNTENWKSFKIKYYKGLGTSSAKEAKEYFSDMVRHRIKFRYGGPGDDEAVEMAFSKKKIEDRKDWLTGWMQTRRERRQAGEAEDYLYDKDTRDISYADFVNKELILFSNMDNERSIPSLVDGFKPGQRKVMFTCFKRADKKEVKVAQLAGAVGEMSAYHHGEQSLMMTIINLAQDYVGSNNINLLMPNGQFGTRLLGGKDCASPRYIFTQLSPVAKALFPAADENVLKFLFEENQKIEPEWYCPIIPMVLINGAEGIGTGWSTKIPNYNPRDVTDNIRRLIRGEGMKPLVPWYKKFRGTITKIDSQRFACSGEISILDDDTVEITELPIRTWTQGYKESVLESLMDGTPDKPALVADFKEYHTEETVKFLVKMNHGKLREAERTGLHTVFKLTTVINTTCMVLFDAAGVLRQFSSPEEICHEFFETRKVKYIERKAFLEGMLQAQSDRLSEQARFILMKINNEIHIENKKKQVIIEQLIKHNFKPDPVKQWKEIQKRKELEMCGEVEMDEEEEEGDDNDQLSRKVSDYDYLVGMAIWKLSMEDKDKLMGESQTKKDELKVLQSKSWDELWEEDLKVFEEALEKQEKKEKADLEDCLKKAVTKLGKDKSESGKRAGKKLAAGLADVKPSENAVRVEVNLDVVKGKYETKPKREPKAPKEPKESKAKAKKKDLENNTSMDAFVKKGVKEEQDDSDIEEIDKENQTKPAPKPKAKKAPADTKEKAPAKKAAPKKRKAAESDGEDDVVTMSSDDEEAMDIGTPPPKRETAPRRAAAAKKPVIVDEDSDEEFKPKPKQRKIVDSDDDF</sequence>
<keyword evidence="7 13" id="KW-0067">ATP-binding</keyword>
<feature type="compositionally biased region" description="Acidic residues" evidence="15">
    <location>
        <begin position="1422"/>
        <end position="1439"/>
    </location>
</feature>
<evidence type="ECO:0000313" key="19">
    <source>
        <dbReference type="Proteomes" id="UP000614601"/>
    </source>
</evidence>
<dbReference type="InterPro" id="IPR001241">
    <property type="entry name" value="Topo_IIA"/>
</dbReference>
<dbReference type="CDD" id="cd03365">
    <property type="entry name" value="TOPRIM_TopoIIA"/>
    <property type="match status" value="1"/>
</dbReference>
<evidence type="ECO:0000259" key="16">
    <source>
        <dbReference type="PROSITE" id="PS50880"/>
    </source>
</evidence>
<evidence type="ECO:0000256" key="15">
    <source>
        <dbReference type="SAM" id="MobiDB-lite"/>
    </source>
</evidence>
<dbReference type="Gene3D" id="1.10.268.10">
    <property type="entry name" value="Topoisomerase, domain 3"/>
    <property type="match status" value="1"/>
</dbReference>
<evidence type="ECO:0000256" key="3">
    <source>
        <dbReference type="ARBA" id="ARBA00001946"/>
    </source>
</evidence>
<feature type="region of interest" description="Disordered" evidence="15">
    <location>
        <begin position="1323"/>
        <end position="1488"/>
    </location>
</feature>
<evidence type="ECO:0000313" key="18">
    <source>
        <dbReference type="EMBL" id="CAD5230247.1"/>
    </source>
</evidence>